<evidence type="ECO:0000313" key="2">
    <source>
        <dbReference type="Proteomes" id="UP000644010"/>
    </source>
</evidence>
<dbReference type="Pfam" id="PF05973">
    <property type="entry name" value="Gp49"/>
    <property type="match status" value="1"/>
</dbReference>
<evidence type="ECO:0000313" key="1">
    <source>
        <dbReference type="EMBL" id="MBC5646346.1"/>
    </source>
</evidence>
<dbReference type="RefSeq" id="WP_186961830.1">
    <property type="nucleotide sequence ID" value="NZ_JACOOI010000053.1"/>
</dbReference>
<gene>
    <name evidence="1" type="ORF">H8S77_26105</name>
</gene>
<sequence>MKYKRNLILYKDYFNDFYSALSSEVAKKTDYVLQIIMTEDRIPIKYFRHIEGIKDLYEIRIENAGNIYCIFCCLDEGQIVVLFNGFQKKTQRTPLRQIKQARKIMNEYFKEKKGE</sequence>
<proteinExistence type="predicted"/>
<accession>A0ABR7E986</accession>
<reference evidence="1 2" key="1">
    <citation type="submission" date="2020-08" db="EMBL/GenBank/DDBJ databases">
        <title>Genome public.</title>
        <authorList>
            <person name="Liu C."/>
            <person name="Sun Q."/>
        </authorList>
    </citation>
    <scope>NUCLEOTIDE SEQUENCE [LARGE SCALE GENOMIC DNA]</scope>
    <source>
        <strain evidence="1 2">BX2</strain>
    </source>
</reference>
<dbReference type="EMBL" id="JACOOI010000053">
    <property type="protein sequence ID" value="MBC5646346.1"/>
    <property type="molecule type" value="Genomic_DNA"/>
</dbReference>
<keyword evidence="2" id="KW-1185">Reference proteome</keyword>
<name>A0ABR7E986_9BACT</name>
<protein>
    <submittedName>
        <fullName evidence="1">Type II toxin-antitoxin system RelE/ParE family toxin</fullName>
    </submittedName>
</protein>
<comment type="caution">
    <text evidence="1">The sequence shown here is derived from an EMBL/GenBank/DDBJ whole genome shotgun (WGS) entry which is preliminary data.</text>
</comment>
<dbReference type="Proteomes" id="UP000644010">
    <property type="component" value="Unassembled WGS sequence"/>
</dbReference>
<organism evidence="1 2">
    <name type="scientific">Parabacteroides segnis</name>
    <dbReference type="NCBI Taxonomy" id="2763058"/>
    <lineage>
        <taxon>Bacteria</taxon>
        <taxon>Pseudomonadati</taxon>
        <taxon>Bacteroidota</taxon>
        <taxon>Bacteroidia</taxon>
        <taxon>Bacteroidales</taxon>
        <taxon>Tannerellaceae</taxon>
        <taxon>Parabacteroides</taxon>
    </lineage>
</organism>
<dbReference type="InterPro" id="IPR009241">
    <property type="entry name" value="HigB-like"/>
</dbReference>